<accession>A0A0W0VN18</accession>
<evidence type="ECO:0000256" key="11">
    <source>
        <dbReference type="SAM" id="Phobius"/>
    </source>
</evidence>
<evidence type="ECO:0000313" key="13">
    <source>
        <dbReference type="EMBL" id="KTD21521.1"/>
    </source>
</evidence>
<comment type="similarity">
    <text evidence="3">Belongs to the peptidase M50B family.</text>
</comment>
<gene>
    <name evidence="13" type="ORF">Llan_1539</name>
</gene>
<keyword evidence="7" id="KW-0862">Zinc</keyword>
<dbReference type="Gene3D" id="2.30.42.10">
    <property type="match status" value="1"/>
</dbReference>
<dbReference type="OrthoDB" id="9782003at2"/>
<dbReference type="InterPro" id="IPR036034">
    <property type="entry name" value="PDZ_sf"/>
</dbReference>
<evidence type="ECO:0000256" key="3">
    <source>
        <dbReference type="ARBA" id="ARBA00007931"/>
    </source>
</evidence>
<feature type="transmembrane region" description="Helical" evidence="11">
    <location>
        <begin position="241"/>
        <end position="264"/>
    </location>
</feature>
<keyword evidence="10 11" id="KW-0472">Membrane</keyword>
<feature type="domain" description="PDZ" evidence="12">
    <location>
        <begin position="127"/>
        <end position="183"/>
    </location>
</feature>
<dbReference type="InterPro" id="IPR041489">
    <property type="entry name" value="PDZ_6"/>
</dbReference>
<dbReference type="Pfam" id="PF02163">
    <property type="entry name" value="Peptidase_M50"/>
    <property type="match status" value="1"/>
</dbReference>
<comment type="subcellular location">
    <subcellularLocation>
        <location evidence="2">Membrane</location>
        <topology evidence="2">Multi-pass membrane protein</topology>
    </subcellularLocation>
</comment>
<dbReference type="Pfam" id="PF17820">
    <property type="entry name" value="PDZ_6"/>
    <property type="match status" value="1"/>
</dbReference>
<keyword evidence="5 11" id="KW-0812">Transmembrane</keyword>
<dbReference type="AlphaFoldDB" id="A0A0W0VN18"/>
<dbReference type="PANTHER" id="PTHR42837:SF2">
    <property type="entry name" value="MEMBRANE METALLOPROTEASE ARASP2, CHLOROPLASTIC-RELATED"/>
    <property type="match status" value="1"/>
</dbReference>
<organism evidence="13 14">
    <name type="scientific">Legionella lansingensis</name>
    <dbReference type="NCBI Taxonomy" id="45067"/>
    <lineage>
        <taxon>Bacteria</taxon>
        <taxon>Pseudomonadati</taxon>
        <taxon>Pseudomonadota</taxon>
        <taxon>Gammaproteobacteria</taxon>
        <taxon>Legionellales</taxon>
        <taxon>Legionellaceae</taxon>
        <taxon>Legionella</taxon>
    </lineage>
</organism>
<keyword evidence="14" id="KW-1185">Reference proteome</keyword>
<comment type="cofactor">
    <cofactor evidence="1">
        <name>Zn(2+)</name>
        <dbReference type="ChEBI" id="CHEBI:29105"/>
    </cofactor>
</comment>
<comment type="caution">
    <text evidence="13">The sequence shown here is derived from an EMBL/GenBank/DDBJ whole genome shotgun (WGS) entry which is preliminary data.</text>
</comment>
<keyword evidence="4 13" id="KW-0645">Protease</keyword>
<sequence>MVWGVLAFIITLILVVGIHEAGHAIAARIFSVKIQRIFIGFGRPLFTWRTKSGYELGWGILPLGGYVHLLNSRTQTVSPEELKYCFDKKPVWMRISILIAGALANLITALLAFTIMFSIGYREIPPIIQSIVPTSVAAEAGLNAGDRIVALDGREIHSWQEAGMRVIMSLGKKNVLVVVSNREGVLRNTTIDLSRWYYQKQDSSLLKGLGIVPDPSTHAIQIKREPLGYAFYHAVTKSMQLLIFFLVMIKQLLTGVLPFAVLLGPIGLLEVSTTSFLQGLAVFLSFIASFSLAVGLVNLFPIPGLDGGSIVYALIEKVRGQPVSVEMEILLHRLFVIAFLVLLVQLLLNDAQRYFT</sequence>
<dbReference type="CDD" id="cd06163">
    <property type="entry name" value="S2P-M50_PDZ_RseP-like"/>
    <property type="match status" value="1"/>
</dbReference>
<keyword evidence="8 11" id="KW-1133">Transmembrane helix</keyword>
<dbReference type="PANTHER" id="PTHR42837">
    <property type="entry name" value="REGULATOR OF SIGMA-E PROTEASE RSEP"/>
    <property type="match status" value="1"/>
</dbReference>
<dbReference type="GO" id="GO:0006508">
    <property type="term" value="P:proteolysis"/>
    <property type="evidence" value="ECO:0007669"/>
    <property type="project" value="UniProtKB-KW"/>
</dbReference>
<evidence type="ECO:0000256" key="7">
    <source>
        <dbReference type="ARBA" id="ARBA00022833"/>
    </source>
</evidence>
<dbReference type="SMART" id="SM00228">
    <property type="entry name" value="PDZ"/>
    <property type="match status" value="1"/>
</dbReference>
<feature type="transmembrane region" description="Helical" evidence="11">
    <location>
        <begin position="91"/>
        <end position="119"/>
    </location>
</feature>
<dbReference type="InterPro" id="IPR001478">
    <property type="entry name" value="PDZ"/>
</dbReference>
<feature type="transmembrane region" description="Helical" evidence="11">
    <location>
        <begin position="6"/>
        <end position="31"/>
    </location>
</feature>
<name>A0A0W0VN18_9GAMM</name>
<proteinExistence type="inferred from homology"/>
<protein>
    <submittedName>
        <fullName evidence="13">Membrane associated zinc metalloprotease</fullName>
    </submittedName>
</protein>
<dbReference type="RefSeq" id="WP_028372660.1">
    <property type="nucleotide sequence ID" value="NZ_CAAAJD010000006.1"/>
</dbReference>
<dbReference type="InterPro" id="IPR008915">
    <property type="entry name" value="Peptidase_M50"/>
</dbReference>
<keyword evidence="6" id="KW-0378">Hydrolase</keyword>
<dbReference type="GO" id="GO:0016020">
    <property type="term" value="C:membrane"/>
    <property type="evidence" value="ECO:0007669"/>
    <property type="project" value="UniProtKB-SubCell"/>
</dbReference>
<dbReference type="InterPro" id="IPR004387">
    <property type="entry name" value="Pept_M50_Zn"/>
</dbReference>
<dbReference type="SUPFAM" id="SSF50156">
    <property type="entry name" value="PDZ domain-like"/>
    <property type="match status" value="1"/>
</dbReference>
<keyword evidence="9 13" id="KW-0482">Metalloprotease</keyword>
<dbReference type="eggNOG" id="COG0750">
    <property type="taxonomic scope" value="Bacteria"/>
</dbReference>
<evidence type="ECO:0000256" key="9">
    <source>
        <dbReference type="ARBA" id="ARBA00023049"/>
    </source>
</evidence>
<dbReference type="PATRIC" id="fig|45067.4.peg.1613"/>
<evidence type="ECO:0000256" key="8">
    <source>
        <dbReference type="ARBA" id="ARBA00022989"/>
    </source>
</evidence>
<evidence type="ECO:0000259" key="12">
    <source>
        <dbReference type="PROSITE" id="PS50106"/>
    </source>
</evidence>
<dbReference type="EMBL" id="LNYI01000031">
    <property type="protein sequence ID" value="KTD21521.1"/>
    <property type="molecule type" value="Genomic_DNA"/>
</dbReference>
<evidence type="ECO:0000313" key="14">
    <source>
        <dbReference type="Proteomes" id="UP000054869"/>
    </source>
</evidence>
<dbReference type="STRING" id="45067.Llan_1539"/>
<evidence type="ECO:0000256" key="10">
    <source>
        <dbReference type="ARBA" id="ARBA00023136"/>
    </source>
</evidence>
<evidence type="ECO:0000256" key="6">
    <source>
        <dbReference type="ARBA" id="ARBA00022801"/>
    </source>
</evidence>
<feature type="transmembrane region" description="Helical" evidence="11">
    <location>
        <begin position="329"/>
        <end position="348"/>
    </location>
</feature>
<dbReference type="PROSITE" id="PS50106">
    <property type="entry name" value="PDZ"/>
    <property type="match status" value="1"/>
</dbReference>
<evidence type="ECO:0000256" key="4">
    <source>
        <dbReference type="ARBA" id="ARBA00022670"/>
    </source>
</evidence>
<evidence type="ECO:0000256" key="5">
    <source>
        <dbReference type="ARBA" id="ARBA00022692"/>
    </source>
</evidence>
<dbReference type="GO" id="GO:0004222">
    <property type="term" value="F:metalloendopeptidase activity"/>
    <property type="evidence" value="ECO:0007669"/>
    <property type="project" value="InterPro"/>
</dbReference>
<dbReference type="Proteomes" id="UP000054869">
    <property type="component" value="Unassembled WGS sequence"/>
</dbReference>
<evidence type="ECO:0000256" key="1">
    <source>
        <dbReference type="ARBA" id="ARBA00001947"/>
    </source>
</evidence>
<evidence type="ECO:0000256" key="2">
    <source>
        <dbReference type="ARBA" id="ARBA00004141"/>
    </source>
</evidence>
<feature type="transmembrane region" description="Helical" evidence="11">
    <location>
        <begin position="276"/>
        <end position="300"/>
    </location>
</feature>
<reference evidence="13 14" key="1">
    <citation type="submission" date="2015-11" db="EMBL/GenBank/DDBJ databases">
        <title>Genomic analysis of 38 Legionella species identifies large and diverse effector repertoires.</title>
        <authorList>
            <person name="Burstein D."/>
            <person name="Amaro F."/>
            <person name="Zusman T."/>
            <person name="Lifshitz Z."/>
            <person name="Cohen O."/>
            <person name="Gilbert J.A."/>
            <person name="Pupko T."/>
            <person name="Shuman H.A."/>
            <person name="Segal G."/>
        </authorList>
    </citation>
    <scope>NUCLEOTIDE SEQUENCE [LARGE SCALE GENOMIC DNA]</scope>
    <source>
        <strain evidence="13 14">ATCC 49751</strain>
    </source>
</reference>